<dbReference type="EMBL" id="LYVF01000198">
    <property type="protein sequence ID" value="OAT79344.1"/>
    <property type="molecule type" value="Genomic_DNA"/>
</dbReference>
<reference evidence="1 2" key="1">
    <citation type="submission" date="2016-04" db="EMBL/GenBank/DDBJ databases">
        <authorList>
            <person name="Evans L.H."/>
            <person name="Alamgir A."/>
            <person name="Owens N."/>
            <person name="Weber N.D."/>
            <person name="Virtaneva K."/>
            <person name="Barbian K."/>
            <person name="Babar A."/>
            <person name="Rosenke K."/>
        </authorList>
    </citation>
    <scope>NUCLEOTIDE SEQUENCE [LARGE SCALE GENOMIC DNA]</scope>
    <source>
        <strain evidence="1 2">LMa1</strain>
    </source>
</reference>
<sequence>MSVHELVRKLLVIDEKETVLWSEIATMVPTPALREVITRMIQMETRGVAFWRRVLGGMDGISAATFQIDMGISTGITAPECHTLVDKIKFAMVINAEQLCILADILVEVKSNVVRHEILRKIREEYHEELFWNTLLLCLDPIVVLFDAKTVDPA</sequence>
<dbReference type="OrthoDB" id="1725481at2"/>
<name>A0A1B7LAH9_9FIRM</name>
<comment type="caution">
    <text evidence="1">The sequence shown here is derived from an EMBL/GenBank/DDBJ whole genome shotgun (WGS) entry which is preliminary data.</text>
</comment>
<dbReference type="AlphaFoldDB" id="A0A1B7LAH9"/>
<keyword evidence="2" id="KW-1185">Reference proteome</keyword>
<proteinExistence type="predicted"/>
<dbReference type="Proteomes" id="UP000078532">
    <property type="component" value="Unassembled WGS sequence"/>
</dbReference>
<gene>
    <name evidence="1" type="ORF">A6M21_15950</name>
</gene>
<accession>A0A1B7LAH9</accession>
<organism evidence="1 2">
    <name type="scientific">Desulfotomaculum copahuensis</name>
    <dbReference type="NCBI Taxonomy" id="1838280"/>
    <lineage>
        <taxon>Bacteria</taxon>
        <taxon>Bacillati</taxon>
        <taxon>Bacillota</taxon>
        <taxon>Clostridia</taxon>
        <taxon>Eubacteriales</taxon>
        <taxon>Desulfotomaculaceae</taxon>
        <taxon>Desulfotomaculum</taxon>
    </lineage>
</organism>
<dbReference type="RefSeq" id="WP_066671718.1">
    <property type="nucleotide sequence ID" value="NZ_LYVF01000198.1"/>
</dbReference>
<protein>
    <submittedName>
        <fullName evidence="1">Uncharacterized protein</fullName>
    </submittedName>
</protein>
<evidence type="ECO:0000313" key="2">
    <source>
        <dbReference type="Proteomes" id="UP000078532"/>
    </source>
</evidence>
<evidence type="ECO:0000313" key="1">
    <source>
        <dbReference type="EMBL" id="OAT79344.1"/>
    </source>
</evidence>